<dbReference type="Gene3D" id="3.30.565.10">
    <property type="entry name" value="Histidine kinase-like ATPase, C-terminal domain"/>
    <property type="match status" value="1"/>
</dbReference>
<evidence type="ECO:0000256" key="7">
    <source>
        <dbReference type="ARBA" id="ARBA00023012"/>
    </source>
</evidence>
<dbReference type="PANTHER" id="PTHR43395:SF8">
    <property type="entry name" value="HISTIDINE KINASE"/>
    <property type="match status" value="1"/>
</dbReference>
<reference evidence="16 17" key="1">
    <citation type="submission" date="2016-05" db="EMBL/GenBank/DDBJ databases">
        <title>Genome Sequence of Pseudomonas citronellolis Strain SJTE-3, an Estrogens and Persistent Organic Pollutants degradation strain.</title>
        <authorList>
            <person name="Liang R."/>
        </authorList>
    </citation>
    <scope>NUCLEOTIDE SEQUENCE [LARGE SCALE GENOMIC DNA]</scope>
    <source>
        <strain evidence="16 17">SJTE-3</strain>
        <plasmid evidence="17">Plasmid prbl16</plasmid>
    </source>
</reference>
<dbReference type="SMART" id="SM00073">
    <property type="entry name" value="HPT"/>
    <property type="match status" value="1"/>
</dbReference>
<dbReference type="InterPro" id="IPR011006">
    <property type="entry name" value="CheY-like_superfamily"/>
</dbReference>
<dbReference type="SUPFAM" id="SSF50341">
    <property type="entry name" value="CheW-like"/>
    <property type="match status" value="1"/>
</dbReference>
<feature type="modified residue" description="Phosphohistidine" evidence="9">
    <location>
        <position position="812"/>
    </location>
</feature>
<evidence type="ECO:0000259" key="15">
    <source>
        <dbReference type="PROSITE" id="PS50894"/>
    </source>
</evidence>
<dbReference type="InterPro" id="IPR036061">
    <property type="entry name" value="CheW-like_dom_sf"/>
</dbReference>
<dbReference type="Pfam" id="PF02518">
    <property type="entry name" value="HATPase_c"/>
    <property type="match status" value="1"/>
</dbReference>
<dbReference type="Pfam" id="PF00072">
    <property type="entry name" value="Response_reg"/>
    <property type="match status" value="1"/>
</dbReference>
<dbReference type="Pfam" id="PF01627">
    <property type="entry name" value="Hpt"/>
    <property type="match status" value="2"/>
</dbReference>
<keyword evidence="4 10" id="KW-0597">Phosphoprotein</keyword>
<evidence type="ECO:0000313" key="16">
    <source>
        <dbReference type="EMBL" id="ANI18992.1"/>
    </source>
</evidence>
<keyword evidence="5" id="KW-0808">Transferase</keyword>
<dbReference type="SMART" id="SM00387">
    <property type="entry name" value="HATPase_c"/>
    <property type="match status" value="1"/>
</dbReference>
<evidence type="ECO:0000256" key="6">
    <source>
        <dbReference type="ARBA" id="ARBA00022777"/>
    </source>
</evidence>
<dbReference type="SUPFAM" id="SSF52172">
    <property type="entry name" value="CheY-like"/>
    <property type="match status" value="1"/>
</dbReference>
<dbReference type="InterPro" id="IPR058661">
    <property type="entry name" value="FimL_2nd"/>
</dbReference>
<dbReference type="GO" id="GO:0000155">
    <property type="term" value="F:phosphorelay sensor kinase activity"/>
    <property type="evidence" value="ECO:0007669"/>
    <property type="project" value="UniProtKB-ARBA"/>
</dbReference>
<feature type="region of interest" description="Disordered" evidence="11">
    <location>
        <begin position="1146"/>
        <end position="1209"/>
    </location>
</feature>
<evidence type="ECO:0000256" key="8">
    <source>
        <dbReference type="ARBA" id="ARBA00035100"/>
    </source>
</evidence>
<comment type="catalytic activity">
    <reaction evidence="1">
        <text>ATP + protein L-histidine = ADP + protein N-phospho-L-histidine.</text>
        <dbReference type="EC" id="2.7.13.3"/>
    </reaction>
</comment>
<accession>A0A1A9KN94</accession>
<keyword evidence="7" id="KW-0902">Two-component regulatory system</keyword>
<feature type="modified residue" description="Phosphohistidine" evidence="9">
    <location>
        <position position="1004"/>
    </location>
</feature>
<dbReference type="SMART" id="SM00260">
    <property type="entry name" value="CheW"/>
    <property type="match status" value="1"/>
</dbReference>
<dbReference type="InterPro" id="IPR005467">
    <property type="entry name" value="His_kinase_dom"/>
</dbReference>
<keyword evidence="6" id="KW-0418">Kinase</keyword>
<feature type="compositionally biased region" description="Polar residues" evidence="11">
    <location>
        <begin position="918"/>
        <end position="927"/>
    </location>
</feature>
<dbReference type="PROSITE" id="PS50110">
    <property type="entry name" value="RESPONSE_REGULATORY"/>
    <property type="match status" value="1"/>
</dbReference>
<dbReference type="GO" id="GO:0006935">
    <property type="term" value="P:chemotaxis"/>
    <property type="evidence" value="ECO:0007669"/>
    <property type="project" value="InterPro"/>
</dbReference>
<evidence type="ECO:0000259" key="14">
    <source>
        <dbReference type="PROSITE" id="PS50851"/>
    </source>
</evidence>
<evidence type="ECO:0000259" key="13">
    <source>
        <dbReference type="PROSITE" id="PS50110"/>
    </source>
</evidence>
<feature type="domain" description="Response regulatory" evidence="13">
    <location>
        <begin position="1796"/>
        <end position="1911"/>
    </location>
</feature>
<evidence type="ECO:0000256" key="11">
    <source>
        <dbReference type="SAM" id="MobiDB-lite"/>
    </source>
</evidence>
<feature type="compositionally biased region" description="Basic residues" evidence="11">
    <location>
        <begin position="1164"/>
        <end position="1181"/>
    </location>
</feature>
<dbReference type="EMBL" id="CP015879">
    <property type="protein sequence ID" value="ANI18992.1"/>
    <property type="molecule type" value="Genomic_DNA"/>
</dbReference>
<evidence type="ECO:0000256" key="10">
    <source>
        <dbReference type="PROSITE-ProRule" id="PRU00169"/>
    </source>
</evidence>
<dbReference type="PRINTS" id="PR00344">
    <property type="entry name" value="BCTRLSENSOR"/>
</dbReference>
<feature type="domain" description="HPt" evidence="15">
    <location>
        <begin position="957"/>
        <end position="1064"/>
    </location>
</feature>
<dbReference type="Pfam" id="PF26379">
    <property type="entry name" value="FimL_2nd"/>
    <property type="match status" value="1"/>
</dbReference>
<dbReference type="Pfam" id="PF01584">
    <property type="entry name" value="CheW"/>
    <property type="match status" value="1"/>
</dbReference>
<sequence length="1921" mass="210587">MPKNVHAAHLSWIRPPIIKSVEIAKASIDTYFKKHADLQNPPQGAQAEWFANQKKAMADAFRNVSEHVELIHSALTVCDSPGGSALSVEMRVVCTSVQEKLLEEEKVAPAILAMMSGMIMLPNYLKMVIDGAPDAPGILSRQINEIREVRGVPLLVEDSLPPSMLSFEFVDPPRKIHNVDDARQQEVFSTSSRRFQTAFSSYIGTQNKGALADMRQVLRELQEVSHKPEVGDFWWVGECLLEALAIGGLRSGGNTVSQVRMLSVAVQKIGLGGEEAALEVLGIDRFKSLLYVLSLSSKSTPSIEAALRVFNVGKSVDTDSLAKLQSKLESTEATTIADVVLELKPLLDAAMVSLGRALGARSDDIFSVQLSAYSAAMRSVANVFYMVGEDELAGVANKSIALVAGKEGISAIAAEVVDDLKSYILYLDERINLINENDATKALNIEGVGADVLDTLVSECLIEVVKTRRSVSVHVESGIGQDELKDGLASLVNTAAALKFSGAEQVGDLLGAVCSGMVGLLDNAELTYSPELDLLAKALVAIEMYLEAIKSKLEPDPENLTKAAEALRELGIDFTEVAPVTTNELLIKFEAAQEEVREDDDPFLTELFELRSVFEDSFTSLDLRSRSSIEQLYKAADRLSMAARMHGHESFGKIASGVAAFSKGVTNRALKEDFDHAEEHDLLRSGVEMCLRCMDEYSLRNKVSLFVKDVADALMAKADPEMQLAYTSHPEIPASSTNATHQPAVQNKLEQVVAEPDAVILAHEQEREMPEGVDPVLIDIFRQEFTEQYAAMSAYLKSGRKDVNEAFCRVAHTLHGISSSADCLPLASAFAALETRLFQLRSDEAELIQGDVEALLDFLADAERFQQAFPWKTETPALHSWLEVVQALGCGAEEAEYVEVAQVTPVSHAKPEPDAPQESHQPENLNPVSHAKPGNSESDDVQESTTKHAQQPSAPPAIEYNPEMAEFYIEEAEEVLPQLQLNVDRWMGQMEDHDLVTTIKRQMHTLKGAAAMAEAASIREITHYMESLFESLSLSIIPASDDCARLVEYVLVALDQMTSAMRRAVGYEVPSALIRCVEAAVQHNRVDLGLLAQEPCTAGEVLLQDIQLEKVATQDARAETLEACEAQSIAELEEETPKTEEFEQGIVHPQGEENSLAEEESGHKKTRRRSRGKGGAKRHAARMAAHAQPAQEDSLVVSSEPEDSVEVESPALPAVPEATPEESGKSVPAPVAIPELVEVPPSISAVTAQEQEVHHEPERQSRTLRDSVEGITSKSAPTKPVSSSVIREILAKAHDSIHGVGSKRRSGGSEKIKVDQRLLDTAVEQSSELTAARYRQQALHAELMMIVTIIREKLEAQQLNHMKFTSALRLHTNQPVPTALAHQSAGDFQLERFNDLSALNVTMGAQLAQTIQDVEEMFAQGKLIKDSYRQQAGLISSLQRDLLDSRLVPFQNIRPALTNLIERESSKLGKKVDTVFTGGDVIVDKVMLDAVRDPLVHLLNNALDHGIEPEAQRIAQGKSAHGSLEVNVCRRAKNIVITVKDDGKGIDTAMIKAKALEKGIIRQDDQLTESDLLRLITHNGFSTAAKVSQLSGRGVGMDIVATTVESMGGRLVIESKVGWGTTFTLEMPFTIGSNRALICRTGSQWFAIPSYTMYQIIQCSRADLEKQRLEKGKAVLHHEGKSFEVVHLADLLAMPEMRSTHDLDQEVLVILCQQGEMAIGIEVDSTDSMPEIHIRKLDGILSKVRGIIGETEMQDGSPVFVIDVMELVRLNLKRTDTGFKVRQNRVKSVKRDLKPVCLVVDDATSYRKLLQKHFEARGYTVITARDGQDAMDMLPLERLPEIVMVDMEMPRMTGLELTKALRARAEFNEVPIIMLTTRTNLEDEALRAGVNVYLNKPCDSIALDNAIAEVRPEQALQGSAA</sequence>
<dbReference type="EC" id="2.7.13.3" evidence="2"/>
<evidence type="ECO:0000313" key="17">
    <source>
        <dbReference type="Proteomes" id="UP000077748"/>
    </source>
</evidence>
<comment type="function">
    <text evidence="8">Involved in the transmission of sensory signals from the chemoreceptors to the flagellar motors. CheA is autophosphorylated; it can transfer its phosphate group to either CheB or CheY.</text>
</comment>
<keyword evidence="16" id="KW-0614">Plasmid</keyword>
<dbReference type="Gene3D" id="1.20.120.160">
    <property type="entry name" value="HPT domain"/>
    <property type="match status" value="2"/>
</dbReference>
<dbReference type="CDD" id="cd00088">
    <property type="entry name" value="HPT"/>
    <property type="match status" value="1"/>
</dbReference>
<feature type="region of interest" description="Disordered" evidence="11">
    <location>
        <begin position="904"/>
        <end position="957"/>
    </location>
</feature>
<dbReference type="InterPro" id="IPR051315">
    <property type="entry name" value="Bact_Chemotaxis_CheA"/>
</dbReference>
<dbReference type="PROSITE" id="PS50109">
    <property type="entry name" value="HIS_KIN"/>
    <property type="match status" value="1"/>
</dbReference>
<evidence type="ECO:0000259" key="12">
    <source>
        <dbReference type="PROSITE" id="PS50109"/>
    </source>
</evidence>
<dbReference type="InterPro" id="IPR004358">
    <property type="entry name" value="Sig_transdc_His_kin-like_C"/>
</dbReference>
<dbReference type="Gene3D" id="3.40.50.2300">
    <property type="match status" value="1"/>
</dbReference>
<dbReference type="SMART" id="SM00448">
    <property type="entry name" value="REC"/>
    <property type="match status" value="1"/>
</dbReference>
<feature type="modified residue" description="4-aspartylphosphate" evidence="10">
    <location>
        <position position="1846"/>
    </location>
</feature>
<proteinExistence type="predicted"/>
<feature type="domain" description="HPt" evidence="15">
    <location>
        <begin position="770"/>
        <end position="869"/>
    </location>
</feature>
<dbReference type="InterPro" id="IPR008207">
    <property type="entry name" value="Sig_transdc_His_kin_Hpt_dom"/>
</dbReference>
<geneLocation type="plasmid" evidence="17">
    <name>prbl16</name>
</geneLocation>
<feature type="compositionally biased region" description="Low complexity" evidence="11">
    <location>
        <begin position="1182"/>
        <end position="1199"/>
    </location>
</feature>
<dbReference type="SUPFAM" id="SSF55874">
    <property type="entry name" value="ATPase domain of HSP90 chaperone/DNA topoisomerase II/histidine kinase"/>
    <property type="match status" value="1"/>
</dbReference>
<feature type="domain" description="CheW-like" evidence="14">
    <location>
        <begin position="1633"/>
        <end position="1773"/>
    </location>
</feature>
<evidence type="ECO:0000256" key="2">
    <source>
        <dbReference type="ARBA" id="ARBA00012438"/>
    </source>
</evidence>
<evidence type="ECO:0000256" key="3">
    <source>
        <dbReference type="ARBA" id="ARBA00021495"/>
    </source>
</evidence>
<evidence type="ECO:0000256" key="9">
    <source>
        <dbReference type="PROSITE-ProRule" id="PRU00110"/>
    </source>
</evidence>
<protein>
    <recommendedName>
        <fullName evidence="3">Chemotaxis protein CheA</fullName>
        <ecNumber evidence="2">2.7.13.3</ecNumber>
    </recommendedName>
</protein>
<evidence type="ECO:0000256" key="1">
    <source>
        <dbReference type="ARBA" id="ARBA00000085"/>
    </source>
</evidence>
<dbReference type="SUPFAM" id="SSF47226">
    <property type="entry name" value="Histidine-containing phosphotransfer domain, HPT domain"/>
    <property type="match status" value="2"/>
</dbReference>
<dbReference type="FunFam" id="3.30.565.10:FF:000016">
    <property type="entry name" value="Chemotaxis protein CheA, putative"/>
    <property type="match status" value="1"/>
</dbReference>
<dbReference type="PROSITE" id="PS50851">
    <property type="entry name" value="CHEW"/>
    <property type="match status" value="1"/>
</dbReference>
<evidence type="ECO:0000256" key="5">
    <source>
        <dbReference type="ARBA" id="ARBA00022679"/>
    </source>
</evidence>
<gene>
    <name evidence="16" type="ORF">A9C11_33610</name>
</gene>
<name>A0A1A9KN94_9PSED</name>
<dbReference type="PANTHER" id="PTHR43395">
    <property type="entry name" value="SENSOR HISTIDINE KINASE CHEA"/>
    <property type="match status" value="1"/>
</dbReference>
<feature type="domain" description="Histidine kinase" evidence="12">
    <location>
        <begin position="1387"/>
        <end position="1631"/>
    </location>
</feature>
<dbReference type="CDD" id="cd17546">
    <property type="entry name" value="REC_hyHK_CKI1_RcsC-like"/>
    <property type="match status" value="1"/>
</dbReference>
<dbReference type="InterPro" id="IPR036890">
    <property type="entry name" value="HATPase_C_sf"/>
</dbReference>
<dbReference type="InterPro" id="IPR003594">
    <property type="entry name" value="HATPase_dom"/>
</dbReference>
<organism evidence="16 17">
    <name type="scientific">Pseudomonas citronellolis</name>
    <dbReference type="NCBI Taxonomy" id="53408"/>
    <lineage>
        <taxon>Bacteria</taxon>
        <taxon>Pseudomonadati</taxon>
        <taxon>Pseudomonadota</taxon>
        <taxon>Gammaproteobacteria</taxon>
        <taxon>Pseudomonadales</taxon>
        <taxon>Pseudomonadaceae</taxon>
        <taxon>Pseudomonas</taxon>
    </lineage>
</organism>
<dbReference type="InterPro" id="IPR036641">
    <property type="entry name" value="HPT_dom_sf"/>
</dbReference>
<evidence type="ECO:0000256" key="4">
    <source>
        <dbReference type="ARBA" id="ARBA00022553"/>
    </source>
</evidence>
<dbReference type="PROSITE" id="PS50894">
    <property type="entry name" value="HPT"/>
    <property type="match status" value="2"/>
</dbReference>
<dbReference type="InterPro" id="IPR001789">
    <property type="entry name" value="Sig_transdc_resp-reg_receiver"/>
</dbReference>
<dbReference type="InterPro" id="IPR002545">
    <property type="entry name" value="CheW-lke_dom"/>
</dbReference>
<feature type="compositionally biased region" description="Polar residues" evidence="11">
    <location>
        <begin position="943"/>
        <end position="952"/>
    </location>
</feature>
<dbReference type="RefSeq" id="WP_021018431.1">
    <property type="nucleotide sequence ID" value="NZ_CP015879.1"/>
</dbReference>
<dbReference type="Proteomes" id="UP000077748">
    <property type="component" value="Plasmid pRBL16"/>
</dbReference>
<dbReference type="Gene3D" id="2.30.30.40">
    <property type="entry name" value="SH3 Domains"/>
    <property type="match status" value="1"/>
</dbReference>